<comment type="caution">
    <text evidence="10">The sequence shown here is derived from an EMBL/GenBank/DDBJ whole genome shotgun (WGS) entry which is preliminary data.</text>
</comment>
<evidence type="ECO:0000256" key="8">
    <source>
        <dbReference type="SAM" id="Phobius"/>
    </source>
</evidence>
<keyword evidence="6" id="KW-0813">Transport</keyword>
<evidence type="ECO:0000256" key="6">
    <source>
        <dbReference type="RuleBase" id="RU004057"/>
    </source>
</evidence>
<evidence type="ECO:0000256" key="5">
    <source>
        <dbReference type="ARBA" id="ARBA00023136"/>
    </source>
</evidence>
<dbReference type="RefSeq" id="WP_369667601.1">
    <property type="nucleotide sequence ID" value="NZ_JBDKXB010000017.1"/>
</dbReference>
<dbReference type="EMBL" id="JBDKXB010000017">
    <property type="protein sequence ID" value="MEY6433218.1"/>
    <property type="molecule type" value="Genomic_DNA"/>
</dbReference>
<evidence type="ECO:0000256" key="4">
    <source>
        <dbReference type="ARBA" id="ARBA00022989"/>
    </source>
</evidence>
<dbReference type="Proteomes" id="UP001564408">
    <property type="component" value="Unassembled WGS sequence"/>
</dbReference>
<reference evidence="10 11" key="1">
    <citation type="submission" date="2024-05" db="EMBL/GenBank/DDBJ databases">
        <title>Genome Sequence and Characterization of the New Strain Purple Sulfur Bacterium of Genus Thioalkalicoccus.</title>
        <authorList>
            <person name="Bryantseva I.A."/>
            <person name="Kyndt J.A."/>
            <person name="Imhoff J.F."/>
        </authorList>
    </citation>
    <scope>NUCLEOTIDE SEQUENCE [LARGE SCALE GENOMIC DNA]</scope>
    <source>
        <strain evidence="10 11">Um2</strain>
    </source>
</reference>
<keyword evidence="6" id="KW-0653">Protein transport</keyword>
<keyword evidence="5 8" id="KW-0472">Membrane</keyword>
<dbReference type="InterPro" id="IPR002898">
    <property type="entry name" value="MotA_ExbB_proton_chnl"/>
</dbReference>
<comment type="similarity">
    <text evidence="6">Belongs to the exbB/tolQ family.</text>
</comment>
<protein>
    <submittedName>
        <fullName evidence="10">MotA/TolQ/ExbB proton channel family protein</fullName>
    </submittedName>
</protein>
<feature type="region of interest" description="Disordered" evidence="7">
    <location>
        <begin position="307"/>
        <end position="326"/>
    </location>
</feature>
<dbReference type="InterPro" id="IPR050790">
    <property type="entry name" value="ExbB/TolQ_transport"/>
</dbReference>
<feature type="compositionally biased region" description="Basic and acidic residues" evidence="7">
    <location>
        <begin position="315"/>
        <end position="326"/>
    </location>
</feature>
<accession>A0ABV4BFA2</accession>
<evidence type="ECO:0000313" key="10">
    <source>
        <dbReference type="EMBL" id="MEY6433218.1"/>
    </source>
</evidence>
<evidence type="ECO:0000313" key="11">
    <source>
        <dbReference type="Proteomes" id="UP001564408"/>
    </source>
</evidence>
<evidence type="ECO:0000256" key="3">
    <source>
        <dbReference type="ARBA" id="ARBA00022692"/>
    </source>
</evidence>
<feature type="domain" description="MotA/TolQ/ExbB proton channel" evidence="9">
    <location>
        <begin position="169"/>
        <end position="289"/>
    </location>
</feature>
<proteinExistence type="inferred from homology"/>
<dbReference type="Pfam" id="PF01618">
    <property type="entry name" value="MotA_ExbB"/>
    <property type="match status" value="1"/>
</dbReference>
<sequence length="326" mass="34088">MEDETTLAEAATTGSDLESPMPIGAAETGPADAREGLQDPETGTPVGEDSATVMHETSADPPAADSLDLVPGEGPEAIAPGMDPASTDPSGLLTLPEQAHALLQTGGPVMYILVVLSVLALTILFVKLWQYLRVAPGARRPVREALDAWQAGRHQEAIACLNGRRRNPIVAIVHTAMIGHRQGAEPALLREEIERQAGQVLGHLRGHLRGLELIAALSPLLGLLGTVIGMIAAFQALEMAGHQVDPAVLSGGIWVALLTTAAGLSVAIPAVAALNGLERLVDGVARHIEDAVTRVFTADLTLSEARSGHAPIRQEPARRREAAHAT</sequence>
<keyword evidence="2" id="KW-1003">Cell membrane</keyword>
<keyword evidence="11" id="KW-1185">Reference proteome</keyword>
<evidence type="ECO:0000259" key="9">
    <source>
        <dbReference type="Pfam" id="PF01618"/>
    </source>
</evidence>
<feature type="transmembrane region" description="Helical" evidence="8">
    <location>
        <begin position="253"/>
        <end position="277"/>
    </location>
</feature>
<feature type="transmembrane region" description="Helical" evidence="8">
    <location>
        <begin position="213"/>
        <end position="233"/>
    </location>
</feature>
<feature type="transmembrane region" description="Helical" evidence="8">
    <location>
        <begin position="109"/>
        <end position="129"/>
    </location>
</feature>
<organism evidence="10 11">
    <name type="scientific">Thioalkalicoccus limnaeus</name>
    <dbReference type="NCBI Taxonomy" id="120681"/>
    <lineage>
        <taxon>Bacteria</taxon>
        <taxon>Pseudomonadati</taxon>
        <taxon>Pseudomonadota</taxon>
        <taxon>Gammaproteobacteria</taxon>
        <taxon>Chromatiales</taxon>
        <taxon>Chromatiaceae</taxon>
        <taxon>Thioalkalicoccus</taxon>
    </lineage>
</organism>
<comment type="subcellular location">
    <subcellularLocation>
        <location evidence="1">Cell membrane</location>
        <topology evidence="1">Multi-pass membrane protein</topology>
    </subcellularLocation>
    <subcellularLocation>
        <location evidence="6">Membrane</location>
        <topology evidence="6">Multi-pass membrane protein</topology>
    </subcellularLocation>
</comment>
<keyword evidence="3 8" id="KW-0812">Transmembrane</keyword>
<feature type="region of interest" description="Disordered" evidence="7">
    <location>
        <begin position="1"/>
        <end position="90"/>
    </location>
</feature>
<keyword evidence="4 8" id="KW-1133">Transmembrane helix</keyword>
<gene>
    <name evidence="10" type="ORF">ABC977_12480</name>
</gene>
<evidence type="ECO:0000256" key="2">
    <source>
        <dbReference type="ARBA" id="ARBA00022475"/>
    </source>
</evidence>
<dbReference type="PANTHER" id="PTHR30625">
    <property type="entry name" value="PROTEIN TOLQ"/>
    <property type="match status" value="1"/>
</dbReference>
<name>A0ABV4BFA2_9GAMM</name>
<dbReference type="PANTHER" id="PTHR30625:SF11">
    <property type="entry name" value="MOTA_TOLQ_EXBB PROTON CHANNEL DOMAIN-CONTAINING PROTEIN"/>
    <property type="match status" value="1"/>
</dbReference>
<evidence type="ECO:0000256" key="1">
    <source>
        <dbReference type="ARBA" id="ARBA00004651"/>
    </source>
</evidence>
<evidence type="ECO:0000256" key="7">
    <source>
        <dbReference type="SAM" id="MobiDB-lite"/>
    </source>
</evidence>